<comment type="caution">
    <text evidence="3">The sequence shown here is derived from an EMBL/GenBank/DDBJ whole genome shotgun (WGS) entry which is preliminary data.</text>
</comment>
<evidence type="ECO:0000313" key="4">
    <source>
        <dbReference type="Proteomes" id="UP000292298"/>
    </source>
</evidence>
<feature type="domain" description="UspA" evidence="2">
    <location>
        <begin position="8"/>
        <end position="155"/>
    </location>
</feature>
<comment type="similarity">
    <text evidence="1">Belongs to the universal stress protein A family.</text>
</comment>
<dbReference type="Gene3D" id="3.40.50.620">
    <property type="entry name" value="HUPs"/>
    <property type="match status" value="1"/>
</dbReference>
<dbReference type="RefSeq" id="WP_130502919.1">
    <property type="nucleotide sequence ID" value="NZ_SHLI01000001.1"/>
</dbReference>
<dbReference type="PANTHER" id="PTHR46268">
    <property type="entry name" value="STRESS RESPONSE PROTEIN NHAX"/>
    <property type="match status" value="1"/>
</dbReference>
<accession>A0A4V2GJ21</accession>
<gene>
    <name evidence="3" type="ORF">EV698_0880</name>
</gene>
<dbReference type="Pfam" id="PF00582">
    <property type="entry name" value="Usp"/>
    <property type="match status" value="1"/>
</dbReference>
<dbReference type="InterPro" id="IPR006015">
    <property type="entry name" value="Universal_stress_UspA"/>
</dbReference>
<keyword evidence="4" id="KW-1185">Reference proteome</keyword>
<dbReference type="PRINTS" id="PR01438">
    <property type="entry name" value="UNVRSLSTRESS"/>
</dbReference>
<dbReference type="InterPro" id="IPR006016">
    <property type="entry name" value="UspA"/>
</dbReference>
<evidence type="ECO:0000259" key="2">
    <source>
        <dbReference type="Pfam" id="PF00582"/>
    </source>
</evidence>
<dbReference type="CDD" id="cd00293">
    <property type="entry name" value="USP-like"/>
    <property type="match status" value="1"/>
</dbReference>
<name>A0A4V2GJ21_9GAMM</name>
<dbReference type="AlphaFoldDB" id="A0A4V2GJ21"/>
<dbReference type="Proteomes" id="UP000292298">
    <property type="component" value="Unassembled WGS sequence"/>
</dbReference>
<reference evidence="3 4" key="1">
    <citation type="submission" date="2019-02" db="EMBL/GenBank/DDBJ databases">
        <title>Genomic Encyclopedia of Type Strains, Phase IV (KMG-IV): sequencing the most valuable type-strain genomes for metagenomic binning, comparative biology and taxonomic classification.</title>
        <authorList>
            <person name="Goeker M."/>
        </authorList>
    </citation>
    <scope>NUCLEOTIDE SEQUENCE [LARGE SCALE GENOMIC DNA]</scope>
    <source>
        <strain evidence="3 4">DSM 21056</strain>
    </source>
</reference>
<proteinExistence type="inferred from homology"/>
<organism evidence="3 4">
    <name type="scientific">Spiribacter vilamensis</name>
    <dbReference type="NCBI Taxonomy" id="531306"/>
    <lineage>
        <taxon>Bacteria</taxon>
        <taxon>Pseudomonadati</taxon>
        <taxon>Pseudomonadota</taxon>
        <taxon>Gammaproteobacteria</taxon>
        <taxon>Chromatiales</taxon>
        <taxon>Ectothiorhodospiraceae</taxon>
        <taxon>Spiribacter</taxon>
    </lineage>
</organism>
<dbReference type="OrthoDB" id="5567285at2"/>
<dbReference type="SUPFAM" id="SSF52402">
    <property type="entry name" value="Adenine nucleotide alpha hydrolases-like"/>
    <property type="match status" value="1"/>
</dbReference>
<dbReference type="InterPro" id="IPR014729">
    <property type="entry name" value="Rossmann-like_a/b/a_fold"/>
</dbReference>
<dbReference type="PANTHER" id="PTHR46268:SF6">
    <property type="entry name" value="UNIVERSAL STRESS PROTEIN UP12"/>
    <property type="match status" value="1"/>
</dbReference>
<evidence type="ECO:0000313" key="3">
    <source>
        <dbReference type="EMBL" id="RZU98625.1"/>
    </source>
</evidence>
<dbReference type="EMBL" id="SHLI01000001">
    <property type="protein sequence ID" value="RZU98625.1"/>
    <property type="molecule type" value="Genomic_DNA"/>
</dbReference>
<protein>
    <submittedName>
        <fullName evidence="3">Nucleotide-binding universal stress UspA family protein</fullName>
    </submittedName>
</protein>
<sequence>MSRQPDILIVPVDGSEGASEAARYAVGIAEGLGAPVRLVYAFPKDPVDMFGIPTEAPGPEALEYFAPEAFDRLRDQSAEKAFAATRKAVGETTIEIQEQIISGSPAEAIVEHAAGEDDPMIVIGRRGLSGFKEFLLGSVSQRVLHHAGCPVTVVR</sequence>
<evidence type="ECO:0000256" key="1">
    <source>
        <dbReference type="ARBA" id="ARBA00008791"/>
    </source>
</evidence>